<dbReference type="AlphaFoldDB" id="A0AAD4IUQ3"/>
<name>A0AAD4IUQ3_PERFH</name>
<organism evidence="1 2">
    <name type="scientific">Perilla frutescens var. hirtella</name>
    <name type="common">Perilla citriodora</name>
    <name type="synonym">Perilla setoyensis</name>
    <dbReference type="NCBI Taxonomy" id="608512"/>
    <lineage>
        <taxon>Eukaryota</taxon>
        <taxon>Viridiplantae</taxon>
        <taxon>Streptophyta</taxon>
        <taxon>Embryophyta</taxon>
        <taxon>Tracheophyta</taxon>
        <taxon>Spermatophyta</taxon>
        <taxon>Magnoliopsida</taxon>
        <taxon>eudicotyledons</taxon>
        <taxon>Gunneridae</taxon>
        <taxon>Pentapetalae</taxon>
        <taxon>asterids</taxon>
        <taxon>lamiids</taxon>
        <taxon>Lamiales</taxon>
        <taxon>Lamiaceae</taxon>
        <taxon>Nepetoideae</taxon>
        <taxon>Elsholtzieae</taxon>
        <taxon>Perilla</taxon>
    </lineage>
</organism>
<reference evidence="1 2" key="1">
    <citation type="journal article" date="2021" name="Nat. Commun.">
        <title>Incipient diploidization of the medicinal plant Perilla within 10,000 years.</title>
        <authorList>
            <person name="Zhang Y."/>
            <person name="Shen Q."/>
            <person name="Leng L."/>
            <person name="Zhang D."/>
            <person name="Chen S."/>
            <person name="Shi Y."/>
            <person name="Ning Z."/>
            <person name="Chen S."/>
        </authorList>
    </citation>
    <scope>NUCLEOTIDE SEQUENCE [LARGE SCALE GENOMIC DNA]</scope>
    <source>
        <strain evidence="2">cv. PC099</strain>
    </source>
</reference>
<sequence length="274" mass="31603">MPGVSIDLNTTDPIDQTDRVQSVRCGEGSLNQYIEETIAAASPYTLSLSRVVPISDHLRSFSWRLSHRRLSTAVSWWPQLKLERTLIPSHEISTATTQIFKKYIDPDSVSWKSVPRATKEQYVEEYFRKLFTWEPCLDEVVHHLWFSKATKRYRDMIHTIKKNMNMNMKRLAYISLENRRSEPDGPGTGMITHKGESRYAVQHGDDLAQGLPEDQAEVYERAAKLSQPVPGTDEVSEMDMTILYLKTLGEWTRRSMGEQMGGRPLHRPKIWPPI</sequence>
<keyword evidence="2" id="KW-1185">Reference proteome</keyword>
<dbReference type="EMBL" id="SDAM02001762">
    <property type="protein sequence ID" value="KAH6821912.1"/>
    <property type="molecule type" value="Genomic_DNA"/>
</dbReference>
<evidence type="ECO:0000313" key="1">
    <source>
        <dbReference type="EMBL" id="KAH6821912.1"/>
    </source>
</evidence>
<proteinExistence type="predicted"/>
<dbReference type="Proteomes" id="UP001190926">
    <property type="component" value="Unassembled WGS sequence"/>
</dbReference>
<gene>
    <name evidence="1" type="ORF">C2S53_002797</name>
</gene>
<protein>
    <submittedName>
        <fullName evidence="1">Uncharacterized protein</fullName>
    </submittedName>
</protein>
<accession>A0AAD4IUQ3</accession>
<comment type="caution">
    <text evidence="1">The sequence shown here is derived from an EMBL/GenBank/DDBJ whole genome shotgun (WGS) entry which is preliminary data.</text>
</comment>
<evidence type="ECO:0000313" key="2">
    <source>
        <dbReference type="Proteomes" id="UP001190926"/>
    </source>
</evidence>